<evidence type="ECO:0000313" key="3">
    <source>
        <dbReference type="Proteomes" id="UP000019267"/>
    </source>
</evidence>
<dbReference type="RefSeq" id="WP_025362961.1">
    <property type="nucleotide sequence ID" value="NZ_CP006681.1"/>
</dbReference>
<dbReference type="EMBL" id="CP006681">
    <property type="protein sequence ID" value="AHI52722.1"/>
    <property type="molecule type" value="Genomic_DNA"/>
</dbReference>
<proteinExistence type="predicted"/>
<reference evidence="2 3" key="1">
    <citation type="journal article" date="2014" name="Genome Biol. Evol.">
        <title>Molecular evolution of the substrate utilization strategies and putative virulence factors in mosquito-associated Spiroplasma species.</title>
        <authorList>
            <person name="Chang T.H."/>
            <person name="Lo W.S."/>
            <person name="Ku C."/>
            <person name="Chen L.L."/>
            <person name="Kuo C.H."/>
        </authorList>
    </citation>
    <scope>NUCLEOTIDE SEQUENCE [LARGE SCALE GENOMIC DNA]</scope>
    <source>
        <strain evidence="2">AES-1</strain>
    </source>
</reference>
<accession>W6A6W8</accession>
<dbReference type="HOGENOM" id="CLU_828760_0_0_14"/>
<feature type="coiled-coil region" evidence="1">
    <location>
        <begin position="257"/>
        <end position="314"/>
    </location>
</feature>
<gene>
    <name evidence="2" type="ORF">SCULI_v1c03810</name>
</gene>
<evidence type="ECO:0000256" key="1">
    <source>
        <dbReference type="SAM" id="Coils"/>
    </source>
</evidence>
<dbReference type="Proteomes" id="UP000019267">
    <property type="component" value="Chromosome"/>
</dbReference>
<dbReference type="PATRIC" id="fig|1276246.3.peg.380"/>
<sequence>MAIKKSKIVSRIPKERVLEEAKLDLKTISTLTGKIGVTFSSNDEVPLHDAVKKMQNNHGTTSKLSDKENKRVQEIERIKNKAGTINNKVVKLESRKKAFVNTRKLSHELEIEEKRKRSQQSNNKSLSQLPDFMKLNQEIAQTYLQETTNKQKIKDNSKTLKTRNTKKTEVMDFFDTSESKKFSFKQSTNIKPSARNTNFLTKLDYVSESSKYFAQELGWIENEKPKRIFNSPLKEYKIEDEEGNEELIAEQVEENQLRTIDNLNDTLDLERAQAQEEMDLKTIDALAKKFAREAEEIKKNNDKLEQEFINVSDIYKKILDQSPISKISRTSKQVVKVPDGVDINKIPSFVLEGKK</sequence>
<keyword evidence="3" id="KW-1185">Reference proteome</keyword>
<dbReference type="STRING" id="1276246.SCULI_v1c03810"/>
<keyword evidence="1" id="KW-0175">Coiled coil</keyword>
<name>W6A6W8_9MOLU</name>
<organism evidence="2 3">
    <name type="scientific">Spiroplasma culicicola AES-1</name>
    <dbReference type="NCBI Taxonomy" id="1276246"/>
    <lineage>
        <taxon>Bacteria</taxon>
        <taxon>Bacillati</taxon>
        <taxon>Mycoplasmatota</taxon>
        <taxon>Mollicutes</taxon>
        <taxon>Entomoplasmatales</taxon>
        <taxon>Spiroplasmataceae</taxon>
        <taxon>Spiroplasma</taxon>
    </lineage>
</organism>
<evidence type="ECO:0000313" key="2">
    <source>
        <dbReference type="EMBL" id="AHI52722.1"/>
    </source>
</evidence>
<dbReference type="KEGG" id="scq:SCULI_v1c03810"/>
<dbReference type="OrthoDB" id="389270at2"/>
<dbReference type="AlphaFoldDB" id="W6A6W8"/>
<protein>
    <submittedName>
        <fullName evidence="2">Uncharacterized protein</fullName>
    </submittedName>
</protein>